<dbReference type="EMBL" id="CP031517">
    <property type="protein sequence ID" value="QOS40871.1"/>
    <property type="molecule type" value="Genomic_DNA"/>
</dbReference>
<organism evidence="2 4">
    <name type="scientific">Treponema rectale</name>
    <dbReference type="NCBI Taxonomy" id="744512"/>
    <lineage>
        <taxon>Bacteria</taxon>
        <taxon>Pseudomonadati</taxon>
        <taxon>Spirochaetota</taxon>
        <taxon>Spirochaetia</taxon>
        <taxon>Spirochaetales</taxon>
        <taxon>Treponemataceae</taxon>
        <taxon>Treponema</taxon>
    </lineage>
</organism>
<dbReference type="AlphaFoldDB" id="A0A840SIL4"/>
<name>A0A840SIL4_9SPIR</name>
<proteinExistence type="predicted"/>
<dbReference type="RefSeq" id="WP_184652654.1">
    <property type="nucleotide sequence ID" value="NZ_JACHFR010000002.1"/>
</dbReference>
<protein>
    <submittedName>
        <fullName evidence="3">Serine/threonine protein phosphatase</fullName>
    </submittedName>
</protein>
<dbReference type="Proteomes" id="UP000578697">
    <property type="component" value="Unassembled WGS sequence"/>
</dbReference>
<evidence type="ECO:0000313" key="2">
    <source>
        <dbReference type="EMBL" id="MBB5219241.1"/>
    </source>
</evidence>
<dbReference type="InterPro" id="IPR004843">
    <property type="entry name" value="Calcineurin-like_PHP"/>
</dbReference>
<dbReference type="EMBL" id="JACHFR010000002">
    <property type="protein sequence ID" value="MBB5219241.1"/>
    <property type="molecule type" value="Genomic_DNA"/>
</dbReference>
<dbReference type="PANTHER" id="PTHR37523:SF1">
    <property type="entry name" value="CALCINEURIN-LIKE PHOSPHOESTERASE DOMAIN-CONTAINING PROTEIN"/>
    <property type="match status" value="1"/>
</dbReference>
<sequence length="224" mass="24449">MKFLVISDLHGNLDVLDKMDEQFKNADAVLFAGDFTKFGAPETGKPALEKLCKKHDVIFSVIGNCDDPEFIGDIEAADISVQKTLVNHEGLCFAGSGGGSKFTGETANERTDEELLSDFNIIIEQGQAEWNNLIAIMHNPPKDTECDKVAPEVHVGSPLLRKFIDDYKPLAVITGHIHESAGITKTESTTIVNPGALTDGKYAVLEVEKKEGRWSVTNCQLMSL</sequence>
<evidence type="ECO:0000313" key="4">
    <source>
        <dbReference type="Proteomes" id="UP000578697"/>
    </source>
</evidence>
<reference evidence="3 5" key="1">
    <citation type="submission" date="2018-08" db="EMBL/GenBank/DDBJ databases">
        <title>The first complete genome of Treponema rectale (CHPAT), a commensal spirochete of the bovine rectum.</title>
        <authorList>
            <person name="Staton G.J."/>
            <person name="Clegg S.R."/>
            <person name="Carter S.D."/>
            <person name="Radford A.D."/>
            <person name="Darby A."/>
            <person name="Hall N."/>
            <person name="Birtles R.J."/>
            <person name="Evans N.J."/>
        </authorList>
    </citation>
    <scope>NUCLEOTIDE SEQUENCE [LARGE SCALE GENOMIC DNA]</scope>
    <source>
        <strain evidence="3 5">CHPA</strain>
    </source>
</reference>
<accession>A0A840SIL4</accession>
<dbReference type="KEGG" id="trc:DYE49_10580"/>
<dbReference type="InterPro" id="IPR029052">
    <property type="entry name" value="Metallo-depent_PP-like"/>
</dbReference>
<evidence type="ECO:0000313" key="5">
    <source>
        <dbReference type="Proteomes" id="UP000593591"/>
    </source>
</evidence>
<dbReference type="SUPFAM" id="SSF56300">
    <property type="entry name" value="Metallo-dependent phosphatases"/>
    <property type="match status" value="1"/>
</dbReference>
<evidence type="ECO:0000259" key="1">
    <source>
        <dbReference type="Pfam" id="PF00149"/>
    </source>
</evidence>
<reference evidence="2 4" key="2">
    <citation type="submission" date="2020-08" db="EMBL/GenBank/DDBJ databases">
        <title>Genomic Encyclopedia of Type Strains, Phase IV (KMG-IV): sequencing the most valuable type-strain genomes for metagenomic binning, comparative biology and taxonomic classification.</title>
        <authorList>
            <person name="Goeker M."/>
        </authorList>
    </citation>
    <scope>NUCLEOTIDE SEQUENCE [LARGE SCALE GENOMIC DNA]</scope>
    <source>
        <strain evidence="2 4">DSM 103679</strain>
    </source>
</reference>
<dbReference type="PANTHER" id="PTHR37523">
    <property type="entry name" value="METALLOPHOSPHOESTERASE"/>
    <property type="match status" value="1"/>
</dbReference>
<evidence type="ECO:0000313" key="3">
    <source>
        <dbReference type="EMBL" id="QOS40871.1"/>
    </source>
</evidence>
<dbReference type="Proteomes" id="UP000593591">
    <property type="component" value="Chromosome"/>
</dbReference>
<gene>
    <name evidence="3" type="ORF">DYE49_10580</name>
    <name evidence="2" type="ORF">HNP77_001610</name>
</gene>
<dbReference type="Pfam" id="PF00149">
    <property type="entry name" value="Metallophos"/>
    <property type="match status" value="1"/>
</dbReference>
<dbReference type="GO" id="GO:0016787">
    <property type="term" value="F:hydrolase activity"/>
    <property type="evidence" value="ECO:0007669"/>
    <property type="project" value="InterPro"/>
</dbReference>
<dbReference type="Gene3D" id="3.60.21.10">
    <property type="match status" value="1"/>
</dbReference>
<feature type="domain" description="Calcineurin-like phosphoesterase" evidence="1">
    <location>
        <begin position="1"/>
        <end position="179"/>
    </location>
</feature>
<keyword evidence="4" id="KW-1185">Reference proteome</keyword>